<dbReference type="CDD" id="cd03448">
    <property type="entry name" value="HDE_HSD"/>
    <property type="match status" value="1"/>
</dbReference>
<dbReference type="GO" id="GO:0004300">
    <property type="term" value="F:enoyl-CoA hydratase activity"/>
    <property type="evidence" value="ECO:0007669"/>
    <property type="project" value="TreeGrafter"/>
</dbReference>
<dbReference type="OrthoDB" id="60204at2759"/>
<dbReference type="SUPFAM" id="SSF54637">
    <property type="entry name" value="Thioesterase/thiol ester dehydrase-isomerase"/>
    <property type="match status" value="2"/>
</dbReference>
<dbReference type="Gene3D" id="3.10.129.10">
    <property type="entry name" value="Hotdog Thioesterase"/>
    <property type="match status" value="2"/>
</dbReference>
<dbReference type="GO" id="GO:0044594">
    <property type="term" value="F:17-beta-hydroxysteroid dehydrogenase (NAD+) activity"/>
    <property type="evidence" value="ECO:0007669"/>
    <property type="project" value="TreeGrafter"/>
</dbReference>
<dbReference type="Pfam" id="PF22622">
    <property type="entry name" value="MFE-2_hydrat-2_N"/>
    <property type="match status" value="1"/>
</dbReference>
<organism evidence="4 5">
    <name type="scientific">Zasmidium cellare ATCC 36951</name>
    <dbReference type="NCBI Taxonomy" id="1080233"/>
    <lineage>
        <taxon>Eukaryota</taxon>
        <taxon>Fungi</taxon>
        <taxon>Dikarya</taxon>
        <taxon>Ascomycota</taxon>
        <taxon>Pezizomycotina</taxon>
        <taxon>Dothideomycetes</taxon>
        <taxon>Dothideomycetidae</taxon>
        <taxon>Mycosphaerellales</taxon>
        <taxon>Mycosphaerellaceae</taxon>
        <taxon>Zasmidium</taxon>
    </lineage>
</organism>
<feature type="domain" description="Peroxisomal multifunctional enzyme type 2-like N-terminal" evidence="3">
    <location>
        <begin position="17"/>
        <end position="154"/>
    </location>
</feature>
<dbReference type="RefSeq" id="XP_033668370.1">
    <property type="nucleotide sequence ID" value="XM_033810583.1"/>
</dbReference>
<dbReference type="InterPro" id="IPR002539">
    <property type="entry name" value="MaoC-like_dom"/>
</dbReference>
<evidence type="ECO:0000259" key="2">
    <source>
        <dbReference type="Pfam" id="PF01575"/>
    </source>
</evidence>
<dbReference type="InterPro" id="IPR054357">
    <property type="entry name" value="MFE-2_N"/>
</dbReference>
<dbReference type="EMBL" id="ML993593">
    <property type="protein sequence ID" value="KAF2167481.1"/>
    <property type="molecule type" value="Genomic_DNA"/>
</dbReference>
<gene>
    <name evidence="4" type="ORF">M409DRAFT_36617</name>
</gene>
<proteinExistence type="predicted"/>
<reference evidence="4" key="1">
    <citation type="journal article" date="2020" name="Stud. Mycol.">
        <title>101 Dothideomycetes genomes: a test case for predicting lifestyles and emergence of pathogens.</title>
        <authorList>
            <person name="Haridas S."/>
            <person name="Albert R."/>
            <person name="Binder M."/>
            <person name="Bloem J."/>
            <person name="Labutti K."/>
            <person name="Salamov A."/>
            <person name="Andreopoulos B."/>
            <person name="Baker S."/>
            <person name="Barry K."/>
            <person name="Bills G."/>
            <person name="Bluhm B."/>
            <person name="Cannon C."/>
            <person name="Castanera R."/>
            <person name="Culley D."/>
            <person name="Daum C."/>
            <person name="Ezra D."/>
            <person name="Gonzalez J."/>
            <person name="Henrissat B."/>
            <person name="Kuo A."/>
            <person name="Liang C."/>
            <person name="Lipzen A."/>
            <person name="Lutzoni F."/>
            <person name="Magnuson J."/>
            <person name="Mondo S."/>
            <person name="Nolan M."/>
            <person name="Ohm R."/>
            <person name="Pangilinan J."/>
            <person name="Park H.-J."/>
            <person name="Ramirez L."/>
            <person name="Alfaro M."/>
            <person name="Sun H."/>
            <person name="Tritt A."/>
            <person name="Yoshinaga Y."/>
            <person name="Zwiers L.-H."/>
            <person name="Turgeon B."/>
            <person name="Goodwin S."/>
            <person name="Spatafora J."/>
            <person name="Crous P."/>
            <person name="Grigoriev I."/>
        </authorList>
    </citation>
    <scope>NUCLEOTIDE SEQUENCE</scope>
    <source>
        <strain evidence="4">ATCC 36951</strain>
    </source>
</reference>
<dbReference type="GO" id="GO:0006635">
    <property type="term" value="P:fatty acid beta-oxidation"/>
    <property type="evidence" value="ECO:0007669"/>
    <property type="project" value="TreeGrafter"/>
</dbReference>
<dbReference type="GO" id="GO:0003857">
    <property type="term" value="F:(3S)-3-hydroxyacyl-CoA dehydrogenase (NAD+) activity"/>
    <property type="evidence" value="ECO:0007669"/>
    <property type="project" value="TreeGrafter"/>
</dbReference>
<dbReference type="AlphaFoldDB" id="A0A6A6CKB3"/>
<name>A0A6A6CKB3_ZASCE</name>
<accession>A0A6A6CKB3</accession>
<keyword evidence="5" id="KW-1185">Reference proteome</keyword>
<evidence type="ECO:0000259" key="3">
    <source>
        <dbReference type="Pfam" id="PF22622"/>
    </source>
</evidence>
<evidence type="ECO:0000256" key="1">
    <source>
        <dbReference type="SAM" id="MobiDB-lite"/>
    </source>
</evidence>
<protein>
    <submittedName>
        <fullName evidence="4">Uncharacterized protein</fullName>
    </submittedName>
</protein>
<evidence type="ECO:0000313" key="4">
    <source>
        <dbReference type="EMBL" id="KAF2167481.1"/>
    </source>
</evidence>
<dbReference type="InterPro" id="IPR029069">
    <property type="entry name" value="HotDog_dom_sf"/>
</dbReference>
<dbReference type="Proteomes" id="UP000799537">
    <property type="component" value="Unassembled WGS sequence"/>
</dbReference>
<evidence type="ECO:0000313" key="5">
    <source>
        <dbReference type="Proteomes" id="UP000799537"/>
    </source>
</evidence>
<dbReference type="PANTHER" id="PTHR13078:SF57">
    <property type="entry name" value="DEHYDRATASE, PUTATIVE (AFU_ORTHOLOGUE AFUA_5G00640)-RELATED"/>
    <property type="match status" value="1"/>
</dbReference>
<dbReference type="GeneID" id="54563855"/>
<feature type="region of interest" description="Disordered" evidence="1">
    <location>
        <begin position="161"/>
        <end position="185"/>
    </location>
</feature>
<dbReference type="GO" id="GO:0005777">
    <property type="term" value="C:peroxisome"/>
    <property type="evidence" value="ECO:0007669"/>
    <property type="project" value="TreeGrafter"/>
</dbReference>
<dbReference type="PANTHER" id="PTHR13078">
    <property type="entry name" value="PEROXISOMAL MULTIFUNCTIONAL ENZYME TYPE 2-RELATED"/>
    <property type="match status" value="1"/>
</dbReference>
<feature type="compositionally biased region" description="Basic and acidic residues" evidence="1">
    <location>
        <begin position="172"/>
        <end position="181"/>
    </location>
</feature>
<dbReference type="Pfam" id="PF01575">
    <property type="entry name" value="MaoC_dehydratas"/>
    <property type="match status" value="1"/>
</dbReference>
<sequence length="306" mass="33457">MSGPGAGFEHKPKDVTWNKRDSLLFALSIGADIDELHFVFENAPNFQAFPTYANILPIKGTSQDVIDFGKSVISERIPGVPELKPNRIIDAHRAMTWYKALPASSEGRSFELQTKVIGVYDKGKAGTVLEQETVLREKASKEPYVKLVGSTFFIGQGNWGGPKGNPASFPPPKDKKPDGVETHQTTTQTPLIYRLNGDYNPLHVTADQGKAMGFGGAIMHGLFTYNIAAHSVLKNVGKSDPANLRHFSARFQAPVKPGDKLVTEIWRTGEFEDGFEEVRFVTSVESGKVVLSNGRALVRTGGESKL</sequence>
<feature type="domain" description="MaoC-like" evidence="2">
    <location>
        <begin position="172"/>
        <end position="285"/>
    </location>
</feature>